<dbReference type="InterPro" id="IPR026054">
    <property type="entry name" value="Nucleoporin"/>
</dbReference>
<evidence type="ECO:0000256" key="1">
    <source>
        <dbReference type="SAM" id="Coils"/>
    </source>
</evidence>
<sequence>MAIPGSIGKDNLNISFRLNSKTNVFDGSSNALVNAKVNIVGSASSFGLVFVGSSNAEIFVICTKDLELPTALDQNAPVRKIPMPSPVTQLATNCDGSILAVDVKINGVPHIQMYSVPSFLTPNIQKISELRLSADNANSTQLCWNPVINSILAVCTESGGLNLYSFKEQGVAFHNIDPSLKAKCCCWSPKGKQIVAGFMNGRIMQFNMELKPARTIECPPTIFPGGNFDVIAIQWLSTYQFAIAFLSHQEAARPILHILNAPKAGPPQYIVYNDVCYSTSEIRPSKMYLQYIQQWGMLLVASANCVDVSFLRICKPGDIPEWMQEFPNDQFPAEMPLTPEKDESFPVGFEFETACTNKLLQEDGNPYPVMPMIHLVSTYGVLCSFYILNTTSTYVDVCSPPRPIDPRVQSLFTVNVSANVVKSQPQRSVFQTPTKIEAPAPISTSTPAVLPKTNLFGSVPNASPFSLAPQSQSNAFSGFSMPPSSQQQQVKPQPVTMPFQMPASKPVIAPTQPIILPVQAVPQNQPLITVPPTYNPQMTQQKTEVKEIAVSEKLTDAEDELIYLRMIQDEMKAFELELNFIMEKSKSLKVNIGTKEESAEMRRKLEELDELKKEANETVESLRSDIQTNRLGLTEMFSMVYEAKSKMDQANNERSIIKPHNQIQDRSIKRTLDTLKKMISQCEMQIQVVIQLLNSQWANYQDSLGRNKKNKMHVPSLESVYQTLTKQQEIVYNLSAKINLLKTKLGICDDVKKQKNANVNNTIESLSDSIISMSLIDQVQNENSKLTSKKLNNLLNYLNNREVVTIKPQRPKLPGLNSEIVIEKKIQAIKNLKRPEPKRALVPQQKELVPQPKPIPVVPNIPKTQPSESVYDFSSMQQQSAQKPPIFTPVTNTATQPQLSFAKKPEEPTKTSGFSFGSALQTVPQSNFGLSLSTSTKSGLNLSTSSNPMNFGNSSMPPPSFTPSGFATNLSAEKRKEDSVTITKIPQAVPKTTVEAKPISNANLTVSANFSVPLPPKTSPSTVKEISKVEEKKKEEPKPLTTNETASFTFSLPGKKESPASNKPASVITFGNSPSTASDNVKSAFSFGSAPNAFSFGTASKTNEVKPQASTTSSTSIFSGGSSSFGFGDAAKVTSSGTTSIFAAALSTPQIPKTVEDLKVSPSSVPTIASSSSSAPLFGIGTSAAPPSDSKSSFSFANFGASITSTVSEPVSSITTQSATVFAQKSDTNKTQAVSSSTPADSSTITPPPSNVVQSSTADSVLQGLNICSPITTLIAPPAPTNIFASPLPPTKTETSSFFGSSSFATGFGSPSVATTKSTIFSTPTSTVTTTVSSSTPVTSTTPSESIFGQAVKTTQAFGGLDLSTKSPTNTAFGQSSLVKPDQSVFGQNSVTVTSTPATTETFSNIFAAAAANLDSKPANTFGSTPVSSPSNIFGTATTQVSSSTSNVFATQQSPQGSIFGQTQPSQPSQGSIFGQAAATTSSNSVFGQATSTTPSGSVFGQATTTASTGSIFSQGSFSSPNTTGNIFSGTSQTQSPFGAAPSSSVFGSGSQPSQQSTSIFGGSSAFGQTASAQPSSNIFGSAAPNTQTSPFGGNIFTQNQAQSSFGGNATFSNNFGQSSFGSGGSIFTQQQNQPVFGGGATFGSPKSNIFGGTVPSPPQSPQQGNNIFEQLGQQQSGNLFGSLAQATQPPQQQGGFIGSAFSSWR</sequence>
<evidence type="ECO:0008006" key="5">
    <source>
        <dbReference type="Google" id="ProtNLM"/>
    </source>
</evidence>
<organism evidence="3 4">
    <name type="scientific">Chironomus riparius</name>
    <dbReference type="NCBI Taxonomy" id="315576"/>
    <lineage>
        <taxon>Eukaryota</taxon>
        <taxon>Metazoa</taxon>
        <taxon>Ecdysozoa</taxon>
        <taxon>Arthropoda</taxon>
        <taxon>Hexapoda</taxon>
        <taxon>Insecta</taxon>
        <taxon>Pterygota</taxon>
        <taxon>Neoptera</taxon>
        <taxon>Endopterygota</taxon>
        <taxon>Diptera</taxon>
        <taxon>Nematocera</taxon>
        <taxon>Chironomoidea</taxon>
        <taxon>Chironomidae</taxon>
        <taxon>Chironominae</taxon>
        <taxon>Chironomus</taxon>
    </lineage>
</organism>
<feature type="compositionally biased region" description="Polar residues" evidence="2">
    <location>
        <begin position="1445"/>
        <end position="1460"/>
    </location>
</feature>
<keyword evidence="4" id="KW-1185">Reference proteome</keyword>
<feature type="compositionally biased region" description="Low complexity" evidence="2">
    <location>
        <begin position="1538"/>
        <end position="1559"/>
    </location>
</feature>
<dbReference type="Pfam" id="PF13634">
    <property type="entry name" value="Nucleoporin_FG"/>
    <property type="match status" value="3"/>
</dbReference>
<feature type="compositionally biased region" description="Low complexity" evidence="2">
    <location>
        <begin position="1461"/>
        <end position="1472"/>
    </location>
</feature>
<gene>
    <name evidence="3" type="ORF">CHIRRI_LOCUS11146</name>
</gene>
<dbReference type="OrthoDB" id="248320at2759"/>
<name>A0A9N9WTA6_9DIPT</name>
<feature type="region of interest" description="Disordered" evidence="2">
    <location>
        <begin position="1523"/>
        <end position="1601"/>
    </location>
</feature>
<keyword evidence="1" id="KW-0175">Coiled coil</keyword>
<feature type="region of interest" description="Disordered" evidence="2">
    <location>
        <begin position="1016"/>
        <end position="1064"/>
    </location>
</feature>
<dbReference type="GO" id="GO:0017056">
    <property type="term" value="F:structural constituent of nuclear pore"/>
    <property type="evidence" value="ECO:0007669"/>
    <property type="project" value="TreeGrafter"/>
</dbReference>
<accession>A0A9N9WTA6</accession>
<dbReference type="Gene3D" id="2.130.10.10">
    <property type="entry name" value="YVTN repeat-like/Quinoprotein amine dehydrogenase"/>
    <property type="match status" value="1"/>
</dbReference>
<feature type="compositionally biased region" description="Low complexity" evidence="2">
    <location>
        <begin position="1623"/>
        <end position="1632"/>
    </location>
</feature>
<feature type="compositionally biased region" description="Basic and acidic residues" evidence="2">
    <location>
        <begin position="1025"/>
        <end position="1038"/>
    </location>
</feature>
<protein>
    <recommendedName>
        <fullName evidence="5">Nuclear pore complex protein Nup214</fullName>
    </recommendedName>
</protein>
<reference evidence="3" key="1">
    <citation type="submission" date="2022-01" db="EMBL/GenBank/DDBJ databases">
        <authorList>
            <person name="King R."/>
        </authorList>
    </citation>
    <scope>NUCLEOTIDE SEQUENCE</scope>
</reference>
<dbReference type="PANTHER" id="PTHR23193">
    <property type="entry name" value="NUCLEAR PORE COMPLEX PROTEIN NUP"/>
    <property type="match status" value="1"/>
</dbReference>
<feature type="region of interest" description="Disordered" evidence="2">
    <location>
        <begin position="1225"/>
        <end position="1256"/>
    </location>
</feature>
<evidence type="ECO:0000313" key="4">
    <source>
        <dbReference type="Proteomes" id="UP001153620"/>
    </source>
</evidence>
<reference evidence="3" key="2">
    <citation type="submission" date="2022-10" db="EMBL/GenBank/DDBJ databases">
        <authorList>
            <consortium name="ENA_rothamsted_submissions"/>
            <consortium name="culmorum"/>
            <person name="King R."/>
        </authorList>
    </citation>
    <scope>NUCLEOTIDE SEQUENCE</scope>
</reference>
<feature type="compositionally biased region" description="Polar residues" evidence="2">
    <location>
        <begin position="1523"/>
        <end position="1537"/>
    </location>
</feature>
<feature type="region of interest" description="Disordered" evidence="2">
    <location>
        <begin position="1623"/>
        <end position="1706"/>
    </location>
</feature>
<dbReference type="EMBL" id="OU895879">
    <property type="protein sequence ID" value="CAG9808304.1"/>
    <property type="molecule type" value="Genomic_DNA"/>
</dbReference>
<evidence type="ECO:0000256" key="2">
    <source>
        <dbReference type="SAM" id="MobiDB-lite"/>
    </source>
</evidence>
<dbReference type="Proteomes" id="UP001153620">
    <property type="component" value="Chromosome 3"/>
</dbReference>
<feature type="compositionally biased region" description="Low complexity" evidence="2">
    <location>
        <begin position="1685"/>
        <end position="1695"/>
    </location>
</feature>
<dbReference type="GO" id="GO:0008139">
    <property type="term" value="F:nuclear localization sequence binding"/>
    <property type="evidence" value="ECO:0007669"/>
    <property type="project" value="TreeGrafter"/>
</dbReference>
<dbReference type="GO" id="GO:0005643">
    <property type="term" value="C:nuclear pore"/>
    <property type="evidence" value="ECO:0007669"/>
    <property type="project" value="TreeGrafter"/>
</dbReference>
<dbReference type="SUPFAM" id="SSF117289">
    <property type="entry name" value="Nucleoporin domain"/>
    <property type="match status" value="1"/>
</dbReference>
<proteinExistence type="predicted"/>
<dbReference type="PANTHER" id="PTHR23193:SF46">
    <property type="entry name" value="NUCLEAR PORE COMPLEX PROTEIN NUP214"/>
    <property type="match status" value="1"/>
</dbReference>
<dbReference type="GO" id="GO:0006606">
    <property type="term" value="P:protein import into nucleus"/>
    <property type="evidence" value="ECO:0007669"/>
    <property type="project" value="TreeGrafter"/>
</dbReference>
<feature type="region of interest" description="Disordered" evidence="2">
    <location>
        <begin position="1445"/>
        <end position="1477"/>
    </location>
</feature>
<dbReference type="InterPro" id="IPR025574">
    <property type="entry name" value="Nucleoporin_FG_rpt"/>
</dbReference>
<dbReference type="InterPro" id="IPR015943">
    <property type="entry name" value="WD40/YVTN_repeat-like_dom_sf"/>
</dbReference>
<feature type="compositionally biased region" description="Polar residues" evidence="2">
    <location>
        <begin position="1665"/>
        <end position="1680"/>
    </location>
</feature>
<evidence type="ECO:0000313" key="3">
    <source>
        <dbReference type="EMBL" id="CAG9808304.1"/>
    </source>
</evidence>
<feature type="compositionally biased region" description="Polar residues" evidence="2">
    <location>
        <begin position="1560"/>
        <end position="1601"/>
    </location>
</feature>
<dbReference type="GO" id="GO:0006405">
    <property type="term" value="P:RNA export from nucleus"/>
    <property type="evidence" value="ECO:0007669"/>
    <property type="project" value="TreeGrafter"/>
</dbReference>
<feature type="coiled-coil region" evidence="1">
    <location>
        <begin position="564"/>
        <end position="625"/>
    </location>
</feature>